<dbReference type="RefSeq" id="WP_118918029.1">
    <property type="nucleotide sequence ID" value="NZ_CP032097.1"/>
</dbReference>
<dbReference type="InterPro" id="IPR036388">
    <property type="entry name" value="WH-like_DNA-bd_sf"/>
</dbReference>
<dbReference type="OrthoDB" id="5366209at2"/>
<dbReference type="EMBL" id="CP032097">
    <property type="protein sequence ID" value="AXX95867.1"/>
    <property type="molecule type" value="Genomic_DNA"/>
</dbReference>
<sequence>MKHDYDKTVTRLITILSKFSQNEIVNPKELAQEFNVSVRTIQKDLKDKLMPNFPIYMYKKGEYRLSEGASITKSHLTNDEMIILSLALSKFKDVSDFDITTDNLLKKLLKPNLNNPYFMKYDDIEDLDIDSKIVQTIEDAIEYSNIIEVNTKNSSKIVEAYKMTNYGGIWYLFARDTKDNKIKTFMISKIKSVNLTSKKYNFPKHAIEQMLDKAHSPYYQDGNTYDVKVKVYSEIAHFFEQKEFLQSQEIEKKLEDGSLIINFEISHDEDIDNIIKAWLPHIEIIEPLRFREKLKNELKEYLEKIQF</sequence>
<gene>
    <name evidence="4" type="ORF">AELL_2237</name>
    <name evidence="5" type="ORF">CP962_10180</name>
</gene>
<accession>A0A347UAI9</accession>
<protein>
    <submittedName>
        <fullName evidence="4">Transcriptional regulator (WYL domain)</fullName>
    </submittedName>
</protein>
<name>A0A347UAI9_9BACT</name>
<dbReference type="Pfam" id="PF08279">
    <property type="entry name" value="HTH_11"/>
    <property type="match status" value="1"/>
</dbReference>
<dbReference type="KEGG" id="aell:AELL_2237"/>
<dbReference type="InterPro" id="IPR051534">
    <property type="entry name" value="CBASS_pafABC_assoc_protein"/>
</dbReference>
<feature type="domain" description="Helix-turn-helix type 11" evidence="1">
    <location>
        <begin position="11"/>
        <end position="47"/>
    </location>
</feature>
<dbReference type="Proteomes" id="UP000262582">
    <property type="component" value="Chromosome"/>
</dbReference>
<dbReference type="EMBL" id="NXIG01000010">
    <property type="protein sequence ID" value="RXI29727.1"/>
    <property type="molecule type" value="Genomic_DNA"/>
</dbReference>
<reference evidence="4 6" key="2">
    <citation type="submission" date="2018-08" db="EMBL/GenBank/DDBJ databases">
        <title>Complete genome of the Arcobacter ellisii type strain LMG 26155.</title>
        <authorList>
            <person name="Miller W.G."/>
            <person name="Yee E."/>
            <person name="Bono J.L."/>
        </authorList>
    </citation>
    <scope>NUCLEOTIDE SEQUENCE [LARGE SCALE GENOMIC DNA]</scope>
    <source>
        <strain evidence="4 6">LMG 26155</strain>
    </source>
</reference>
<dbReference type="InterPro" id="IPR013196">
    <property type="entry name" value="HTH_11"/>
</dbReference>
<dbReference type="PROSITE" id="PS52050">
    <property type="entry name" value="WYL"/>
    <property type="match status" value="1"/>
</dbReference>
<dbReference type="PANTHER" id="PTHR34580">
    <property type="match status" value="1"/>
</dbReference>
<dbReference type="AlphaFoldDB" id="A0A347UAI9"/>
<dbReference type="InterPro" id="IPR026881">
    <property type="entry name" value="WYL_dom"/>
</dbReference>
<proteinExistence type="predicted"/>
<reference evidence="5 7" key="1">
    <citation type="submission" date="2017-09" db="EMBL/GenBank/DDBJ databases">
        <title>Genomics of the genus Arcobacter.</title>
        <authorList>
            <person name="Perez-Cataluna A."/>
            <person name="Figueras M.J."/>
            <person name="Salas-Masso N."/>
        </authorList>
    </citation>
    <scope>NUCLEOTIDE SEQUENCE [LARGE SCALE GENOMIC DNA]</scope>
    <source>
        <strain evidence="5 7">CECT 7837</strain>
    </source>
</reference>
<evidence type="ECO:0000259" key="1">
    <source>
        <dbReference type="Pfam" id="PF08279"/>
    </source>
</evidence>
<dbReference type="Pfam" id="PF13280">
    <property type="entry name" value="WYL"/>
    <property type="match status" value="1"/>
</dbReference>
<evidence type="ECO:0000259" key="2">
    <source>
        <dbReference type="Pfam" id="PF13280"/>
    </source>
</evidence>
<dbReference type="Pfam" id="PF25583">
    <property type="entry name" value="WCX"/>
    <property type="match status" value="1"/>
</dbReference>
<dbReference type="InterPro" id="IPR057727">
    <property type="entry name" value="WCX_dom"/>
</dbReference>
<dbReference type="PANTHER" id="PTHR34580:SF1">
    <property type="entry name" value="PROTEIN PAFC"/>
    <property type="match status" value="1"/>
</dbReference>
<evidence type="ECO:0000313" key="7">
    <source>
        <dbReference type="Proteomes" id="UP000290588"/>
    </source>
</evidence>
<evidence type="ECO:0000313" key="5">
    <source>
        <dbReference type="EMBL" id="RXI29727.1"/>
    </source>
</evidence>
<dbReference type="Proteomes" id="UP000290588">
    <property type="component" value="Unassembled WGS sequence"/>
</dbReference>
<evidence type="ECO:0000313" key="6">
    <source>
        <dbReference type="Proteomes" id="UP000262582"/>
    </source>
</evidence>
<feature type="domain" description="WYL" evidence="2">
    <location>
        <begin position="136"/>
        <end position="194"/>
    </location>
</feature>
<evidence type="ECO:0000313" key="4">
    <source>
        <dbReference type="EMBL" id="AXX95867.1"/>
    </source>
</evidence>
<keyword evidence="6" id="KW-1185">Reference proteome</keyword>
<evidence type="ECO:0000259" key="3">
    <source>
        <dbReference type="Pfam" id="PF25583"/>
    </source>
</evidence>
<feature type="domain" description="WCX" evidence="3">
    <location>
        <begin position="224"/>
        <end position="302"/>
    </location>
</feature>
<organism evidence="5 7">
    <name type="scientific">Arcobacter ellisii</name>
    <dbReference type="NCBI Taxonomy" id="913109"/>
    <lineage>
        <taxon>Bacteria</taxon>
        <taxon>Pseudomonadati</taxon>
        <taxon>Campylobacterota</taxon>
        <taxon>Epsilonproteobacteria</taxon>
        <taxon>Campylobacterales</taxon>
        <taxon>Arcobacteraceae</taxon>
        <taxon>Arcobacter</taxon>
    </lineage>
</organism>
<dbReference type="Gene3D" id="1.10.10.10">
    <property type="entry name" value="Winged helix-like DNA-binding domain superfamily/Winged helix DNA-binding domain"/>
    <property type="match status" value="1"/>
</dbReference>